<evidence type="ECO:0000256" key="1">
    <source>
        <dbReference type="SAM" id="MobiDB-lite"/>
    </source>
</evidence>
<feature type="region of interest" description="Disordered" evidence="1">
    <location>
        <begin position="157"/>
        <end position="182"/>
    </location>
</feature>
<dbReference type="AlphaFoldDB" id="E7RYB5"/>
<evidence type="ECO:0000313" key="3">
    <source>
        <dbReference type="Proteomes" id="UP000011021"/>
    </source>
</evidence>
<sequence length="326" mass="33800">MTRAARHNEAVELRASTFTGKDAEHAPSYVRIEGIEAKGARAGSAALHLRADDGSLTPVAENQEIAAADFGRLVWNSADNDGGSFRFVPLDSERQPYDGVQPQTVNVYESPAVPDYASARDPLAVAHDQTLTLGQELFAGNTADKAPSFIRIEKITPQGDTGSGAALQRDADGDGPGAPTAVSEGDVISAADFGKLSWNAAHNDGGSFRFVPLDASQKPILGASAQTITVSESPAAPDYPTAREPLAVAHDQTLALGQELFAGNAADKAPSFIRIEKITPNGDTGAGAALQRDADGDGPDAPTAVSEGDVISAADFGKLSWNSAHN</sequence>
<evidence type="ECO:0000313" key="2">
    <source>
        <dbReference type="EMBL" id="EFV94614.1"/>
    </source>
</evidence>
<organism evidence="2 3">
    <name type="scientific">Lautropia mirabilis ATCC 51599</name>
    <dbReference type="NCBI Taxonomy" id="887898"/>
    <lineage>
        <taxon>Bacteria</taxon>
        <taxon>Pseudomonadati</taxon>
        <taxon>Pseudomonadota</taxon>
        <taxon>Betaproteobacteria</taxon>
        <taxon>Burkholderiales</taxon>
        <taxon>Burkholderiaceae</taxon>
        <taxon>Lautropia</taxon>
    </lineage>
</organism>
<comment type="caution">
    <text evidence="2">The sequence shown here is derived from an EMBL/GenBank/DDBJ whole genome shotgun (WGS) entry which is preliminary data.</text>
</comment>
<gene>
    <name evidence="2" type="ORF">HMPREF0551_1679</name>
</gene>
<feature type="non-terminal residue" evidence="2">
    <location>
        <position position="326"/>
    </location>
</feature>
<feature type="region of interest" description="Disordered" evidence="1">
    <location>
        <begin position="283"/>
        <end position="308"/>
    </location>
</feature>
<dbReference type="EMBL" id="AEQP01000014">
    <property type="protein sequence ID" value="EFV94614.1"/>
    <property type="molecule type" value="Genomic_DNA"/>
</dbReference>
<reference evidence="2 3" key="1">
    <citation type="submission" date="2010-12" db="EMBL/GenBank/DDBJ databases">
        <authorList>
            <person name="Muzny D."/>
            <person name="Qin X."/>
            <person name="Deng J."/>
            <person name="Jiang H."/>
            <person name="Liu Y."/>
            <person name="Qu J."/>
            <person name="Song X.-Z."/>
            <person name="Zhang L."/>
            <person name="Thornton R."/>
            <person name="Coyle M."/>
            <person name="Francisco L."/>
            <person name="Jackson L."/>
            <person name="Javaid M."/>
            <person name="Korchina V."/>
            <person name="Kovar C."/>
            <person name="Mata R."/>
            <person name="Mathew T."/>
            <person name="Ngo R."/>
            <person name="Nguyen L."/>
            <person name="Nguyen N."/>
            <person name="Okwuonu G."/>
            <person name="Ongeri F."/>
            <person name="Pham C."/>
            <person name="Simmons D."/>
            <person name="Wilczek-Boney K."/>
            <person name="Hale W."/>
            <person name="Jakkamsetti A."/>
            <person name="Pham P."/>
            <person name="Ruth R."/>
            <person name="San Lucas F."/>
            <person name="Warren J."/>
            <person name="Zhang J."/>
            <person name="Zhao Z."/>
            <person name="Zhou C."/>
            <person name="Zhu D."/>
            <person name="Lee S."/>
            <person name="Bess C."/>
            <person name="Blankenburg K."/>
            <person name="Forbes L."/>
            <person name="Fu Q."/>
            <person name="Gubbala S."/>
            <person name="Hirani K."/>
            <person name="Jayaseelan J.C."/>
            <person name="Lara F."/>
            <person name="Munidasa M."/>
            <person name="Palculict T."/>
            <person name="Patil S."/>
            <person name="Pu L.-L."/>
            <person name="Saada N."/>
            <person name="Tang L."/>
            <person name="Weissenberger G."/>
            <person name="Zhu Y."/>
            <person name="Hemphill L."/>
            <person name="Shang Y."/>
            <person name="Youmans B."/>
            <person name="Ayvaz T."/>
            <person name="Ross M."/>
            <person name="Santibanez J."/>
            <person name="Aqrawi P."/>
            <person name="Gross S."/>
            <person name="Joshi V."/>
            <person name="Fowler G."/>
            <person name="Nazareth L."/>
            <person name="Reid J."/>
            <person name="Worley K."/>
            <person name="Petrosino J."/>
            <person name="Highlander S."/>
            <person name="Gibbs R."/>
        </authorList>
    </citation>
    <scope>NUCLEOTIDE SEQUENCE [LARGE SCALE GENOMIC DNA]</scope>
    <source>
        <strain evidence="2 3">ATCC 51599</strain>
    </source>
</reference>
<name>E7RYB5_9BURK</name>
<dbReference type="HOGENOM" id="CLU_853938_0_0_4"/>
<dbReference type="Proteomes" id="UP000011021">
    <property type="component" value="Unassembled WGS sequence"/>
</dbReference>
<protein>
    <submittedName>
        <fullName evidence="2">Uncharacterized protein</fullName>
    </submittedName>
</protein>
<proteinExistence type="predicted"/>
<keyword evidence="3" id="KW-1185">Reference proteome</keyword>
<accession>E7RYB5</accession>